<organism evidence="1">
    <name type="scientific">marine sediment metagenome</name>
    <dbReference type="NCBI Taxonomy" id="412755"/>
    <lineage>
        <taxon>unclassified sequences</taxon>
        <taxon>metagenomes</taxon>
        <taxon>ecological metagenomes</taxon>
    </lineage>
</organism>
<gene>
    <name evidence="1" type="ORF">LCGC14_1862310</name>
</gene>
<name>A0A0F9G7I4_9ZZZZ</name>
<reference evidence="1" key="1">
    <citation type="journal article" date="2015" name="Nature">
        <title>Complex archaea that bridge the gap between prokaryotes and eukaryotes.</title>
        <authorList>
            <person name="Spang A."/>
            <person name="Saw J.H."/>
            <person name="Jorgensen S.L."/>
            <person name="Zaremba-Niedzwiedzka K."/>
            <person name="Martijn J."/>
            <person name="Lind A.E."/>
            <person name="van Eijk R."/>
            <person name="Schleper C."/>
            <person name="Guy L."/>
            <person name="Ettema T.J."/>
        </authorList>
    </citation>
    <scope>NUCLEOTIDE SEQUENCE</scope>
</reference>
<accession>A0A0F9G7I4</accession>
<dbReference type="EMBL" id="LAZR01018865">
    <property type="protein sequence ID" value="KKL94673.1"/>
    <property type="molecule type" value="Genomic_DNA"/>
</dbReference>
<evidence type="ECO:0000313" key="1">
    <source>
        <dbReference type="EMBL" id="KKL94673.1"/>
    </source>
</evidence>
<dbReference type="AlphaFoldDB" id="A0A0F9G7I4"/>
<comment type="caution">
    <text evidence="1">The sequence shown here is derived from an EMBL/GenBank/DDBJ whole genome shotgun (WGS) entry which is preliminary data.</text>
</comment>
<proteinExistence type="predicted"/>
<protein>
    <submittedName>
        <fullName evidence="1">Uncharacterized protein</fullName>
    </submittedName>
</protein>
<sequence length="55" mass="6969">MRNEIERKHNENWRRVFKEFVKAVESKHQENKDSRNYSYFILFKIGHRIWNETTK</sequence>